<keyword evidence="2" id="KW-0808">Transferase</keyword>
<keyword evidence="1" id="KW-0472">Membrane</keyword>
<accession>A0ABQ5IJB5</accession>
<evidence type="ECO:0000313" key="3">
    <source>
        <dbReference type="Proteomes" id="UP001151760"/>
    </source>
</evidence>
<keyword evidence="3" id="KW-1185">Reference proteome</keyword>
<dbReference type="EMBL" id="BQNB010020841">
    <property type="protein sequence ID" value="GJU00199.1"/>
    <property type="molecule type" value="Genomic_DNA"/>
</dbReference>
<reference evidence="2" key="2">
    <citation type="submission" date="2022-01" db="EMBL/GenBank/DDBJ databases">
        <authorList>
            <person name="Yamashiro T."/>
            <person name="Shiraishi A."/>
            <person name="Satake H."/>
            <person name="Nakayama K."/>
        </authorList>
    </citation>
    <scope>NUCLEOTIDE SEQUENCE</scope>
</reference>
<dbReference type="Pfam" id="PF14223">
    <property type="entry name" value="Retrotran_gag_2"/>
    <property type="match status" value="1"/>
</dbReference>
<dbReference type="PANTHER" id="PTHR47481:SF41">
    <property type="entry name" value="COPIA-LIKE POLYPROTEIN_RETROTRANSPOSON"/>
    <property type="match status" value="1"/>
</dbReference>
<sequence length="474" mass="54069">MRSFEYYSYTPPPPPPPIADKLIPFSIANKVPVKLNLEKHNYISWSSFFTIHLGSFGLKPHIEDKASSSDPEWCKLDDIIKMWILESLCDSLQEQVVSTPGNVKDLWDHLEKLFHDNKNVRAINLDNELRSLKIGNMSINDYYTKLKFMADRLKNLRSPVSEKNLVIYVVNGLNSHFATIVEIIHREPLPSFETTQNKLLLKESTLNNVAEHATNFDSSTSSPTILMATKPKQKALFHADWTLSRYKARLVANGSSQQLGIDCDETFSPVVKPATIHTVLSLARSLYGLKQAPHAWFKRFVGYAIRAGFYHSRCDSLLFILRQGSQVAYSLINVDDIILTTSSNALFHQIITSLHQVAIQLRERAHMTNYNPSRILVDIESIMGPKGVLVQDPTLYRSLAGGLQYLTFTRPYLSYAVQQLCLYMHDLREPHLAALKRILRYGGLWILDFTYIYLLLPLLLVVQMQIWTGCPSTR</sequence>
<name>A0ABQ5IJB5_9ASTR</name>
<reference evidence="2" key="1">
    <citation type="journal article" date="2022" name="Int. J. Mol. Sci.">
        <title>Draft Genome of Tanacetum Coccineum: Genomic Comparison of Closely Related Tanacetum-Family Plants.</title>
        <authorList>
            <person name="Yamashiro T."/>
            <person name="Shiraishi A."/>
            <person name="Nakayama K."/>
            <person name="Satake H."/>
        </authorList>
    </citation>
    <scope>NUCLEOTIDE SEQUENCE</scope>
</reference>
<protein>
    <submittedName>
        <fullName evidence="2">Hybrid signal transduction histidine kinase M</fullName>
    </submittedName>
</protein>
<dbReference type="PANTHER" id="PTHR47481">
    <property type="match status" value="1"/>
</dbReference>
<dbReference type="GO" id="GO:0016301">
    <property type="term" value="F:kinase activity"/>
    <property type="evidence" value="ECO:0007669"/>
    <property type="project" value="UniProtKB-KW"/>
</dbReference>
<proteinExistence type="predicted"/>
<dbReference type="Proteomes" id="UP001151760">
    <property type="component" value="Unassembled WGS sequence"/>
</dbReference>
<evidence type="ECO:0000313" key="2">
    <source>
        <dbReference type="EMBL" id="GJU00199.1"/>
    </source>
</evidence>
<gene>
    <name evidence="2" type="ORF">Tco_1110537</name>
</gene>
<feature type="transmembrane region" description="Helical" evidence="1">
    <location>
        <begin position="444"/>
        <end position="467"/>
    </location>
</feature>
<comment type="caution">
    <text evidence="2">The sequence shown here is derived from an EMBL/GenBank/DDBJ whole genome shotgun (WGS) entry which is preliminary data.</text>
</comment>
<keyword evidence="1" id="KW-0812">Transmembrane</keyword>
<keyword evidence="2" id="KW-0418">Kinase</keyword>
<evidence type="ECO:0000256" key="1">
    <source>
        <dbReference type="SAM" id="Phobius"/>
    </source>
</evidence>
<organism evidence="2 3">
    <name type="scientific">Tanacetum coccineum</name>
    <dbReference type="NCBI Taxonomy" id="301880"/>
    <lineage>
        <taxon>Eukaryota</taxon>
        <taxon>Viridiplantae</taxon>
        <taxon>Streptophyta</taxon>
        <taxon>Embryophyta</taxon>
        <taxon>Tracheophyta</taxon>
        <taxon>Spermatophyta</taxon>
        <taxon>Magnoliopsida</taxon>
        <taxon>eudicotyledons</taxon>
        <taxon>Gunneridae</taxon>
        <taxon>Pentapetalae</taxon>
        <taxon>asterids</taxon>
        <taxon>campanulids</taxon>
        <taxon>Asterales</taxon>
        <taxon>Asteraceae</taxon>
        <taxon>Asteroideae</taxon>
        <taxon>Anthemideae</taxon>
        <taxon>Anthemidinae</taxon>
        <taxon>Tanacetum</taxon>
    </lineage>
</organism>
<keyword evidence="1" id="KW-1133">Transmembrane helix</keyword>